<evidence type="ECO:0000313" key="2">
    <source>
        <dbReference type="EMBL" id="KIS02877.1"/>
    </source>
</evidence>
<dbReference type="OrthoDB" id="9796171at2"/>
<dbReference type="InterPro" id="IPR000182">
    <property type="entry name" value="GNAT_dom"/>
</dbReference>
<dbReference type="STRING" id="1335616.WDC_1553"/>
<dbReference type="InterPro" id="IPR016181">
    <property type="entry name" value="Acyl_CoA_acyltransferase"/>
</dbReference>
<keyword evidence="3" id="KW-1185">Reference proteome</keyword>
<reference evidence="2 3" key="1">
    <citation type="submission" date="2013-08" db="EMBL/GenBank/DDBJ databases">
        <title>Lactobacillus wasatchii sp. WDC04, a late gas producing bacteria isolated from aged chedder cheese.</title>
        <authorList>
            <person name="Oberg C.J."/>
            <person name="Culumber M."/>
            <person name="McMahon D.J."/>
            <person name="Broadbent J.R."/>
            <person name="Oberg T.S."/>
            <person name="Ortaki F."/>
        </authorList>
    </citation>
    <scope>NUCLEOTIDE SEQUENCE [LARGE SCALE GENOMIC DNA]</scope>
    <source>
        <strain evidence="2 3">WDC04</strain>
    </source>
</reference>
<dbReference type="GO" id="GO:0016747">
    <property type="term" value="F:acyltransferase activity, transferring groups other than amino-acyl groups"/>
    <property type="evidence" value="ECO:0007669"/>
    <property type="project" value="InterPro"/>
</dbReference>
<dbReference type="PATRIC" id="fig|1335616.4.peg.1561"/>
<dbReference type="PROSITE" id="PS51186">
    <property type="entry name" value="GNAT"/>
    <property type="match status" value="1"/>
</dbReference>
<accession>A0A0D1A597</accession>
<dbReference type="Gene3D" id="3.40.630.30">
    <property type="match status" value="1"/>
</dbReference>
<proteinExistence type="predicted"/>
<dbReference type="SUPFAM" id="SSF55729">
    <property type="entry name" value="Acyl-CoA N-acyltransferases (Nat)"/>
    <property type="match status" value="1"/>
</dbReference>
<evidence type="ECO:0000313" key="3">
    <source>
        <dbReference type="Proteomes" id="UP000032279"/>
    </source>
</evidence>
<protein>
    <submittedName>
        <fullName evidence="2">Acetyltransferase, GNAT family</fullName>
    </submittedName>
</protein>
<dbReference type="RefSeq" id="WP_044011251.1">
    <property type="nucleotide sequence ID" value="NZ_AWTT01000043.1"/>
</dbReference>
<dbReference type="CDD" id="cd04301">
    <property type="entry name" value="NAT_SF"/>
    <property type="match status" value="1"/>
</dbReference>
<dbReference type="Pfam" id="PF13673">
    <property type="entry name" value="Acetyltransf_10"/>
    <property type="match status" value="1"/>
</dbReference>
<sequence>MDLLCKKFDQLSTTELYEIYKERTAVFVVEQECAYQEVDANDLTSFHLFALDELGEVIAYSRLIPADQDVRIGRVLVNEKYRHNGLATELVTKSIEQAKQLFPAAAVLNIQAQYYLREFYGSFGAKIVSEPYLEDNIKHVDMVLKLK</sequence>
<gene>
    <name evidence="2" type="ORF">WDC_1553</name>
</gene>
<dbReference type="Proteomes" id="UP000032279">
    <property type="component" value="Unassembled WGS sequence"/>
</dbReference>
<dbReference type="EMBL" id="AWTT01000043">
    <property type="protein sequence ID" value="KIS02877.1"/>
    <property type="molecule type" value="Genomic_DNA"/>
</dbReference>
<evidence type="ECO:0000259" key="1">
    <source>
        <dbReference type="PROSITE" id="PS51186"/>
    </source>
</evidence>
<comment type="caution">
    <text evidence="2">The sequence shown here is derived from an EMBL/GenBank/DDBJ whole genome shotgun (WGS) entry which is preliminary data.</text>
</comment>
<name>A0A0D1A597_9LACO</name>
<feature type="domain" description="N-acetyltransferase" evidence="1">
    <location>
        <begin position="6"/>
        <end position="147"/>
    </location>
</feature>
<keyword evidence="2" id="KW-0808">Transferase</keyword>
<organism evidence="2 3">
    <name type="scientific">Paucilactobacillus wasatchensis</name>
    <dbReference type="NCBI Taxonomy" id="1335616"/>
    <lineage>
        <taxon>Bacteria</taxon>
        <taxon>Bacillati</taxon>
        <taxon>Bacillota</taxon>
        <taxon>Bacilli</taxon>
        <taxon>Lactobacillales</taxon>
        <taxon>Lactobacillaceae</taxon>
        <taxon>Paucilactobacillus</taxon>
    </lineage>
</organism>
<dbReference type="AlphaFoldDB" id="A0A0D1A597"/>